<reference evidence="2 3" key="1">
    <citation type="submission" date="2013-02" db="EMBL/GenBank/DDBJ databases">
        <title>The Genome Sequence of Acinetobacter sp. CIP 56.2.</title>
        <authorList>
            <consortium name="The Broad Institute Genome Sequencing Platform"/>
            <consortium name="The Broad Institute Genome Sequencing Center for Infectious Disease"/>
            <person name="Cerqueira G."/>
            <person name="Feldgarden M."/>
            <person name="Courvalin P."/>
            <person name="Perichon B."/>
            <person name="Grillot-Courvalin C."/>
            <person name="Clermont D."/>
            <person name="Rocha E."/>
            <person name="Yoon E.-J."/>
            <person name="Nemec A."/>
            <person name="Walker B."/>
            <person name="Young S.K."/>
            <person name="Zeng Q."/>
            <person name="Gargeya S."/>
            <person name="Fitzgerald M."/>
            <person name="Haas B."/>
            <person name="Abouelleil A."/>
            <person name="Alvarado L."/>
            <person name="Arachchi H.M."/>
            <person name="Berlin A.M."/>
            <person name="Chapman S.B."/>
            <person name="Dewar J."/>
            <person name="Goldberg J."/>
            <person name="Griggs A."/>
            <person name="Gujja S."/>
            <person name="Hansen M."/>
            <person name="Howarth C."/>
            <person name="Imamovic A."/>
            <person name="Larimer J."/>
            <person name="McCowan C."/>
            <person name="Murphy C."/>
            <person name="Neiman D."/>
            <person name="Pearson M."/>
            <person name="Priest M."/>
            <person name="Roberts A."/>
            <person name="Saif S."/>
            <person name="Shea T."/>
            <person name="Sisk P."/>
            <person name="Sykes S."/>
            <person name="Wortman J."/>
            <person name="Nusbaum C."/>
            <person name="Birren B."/>
        </authorList>
    </citation>
    <scope>NUCLEOTIDE SEQUENCE [LARGE SCALE GENOMIC DNA]</scope>
    <source>
        <strain evidence="2 3">CIP 56.2</strain>
    </source>
</reference>
<dbReference type="SUPFAM" id="SSF50939">
    <property type="entry name" value="Sialidases"/>
    <property type="match status" value="1"/>
</dbReference>
<accession>N8WBJ7</accession>
<dbReference type="InterPro" id="IPR011040">
    <property type="entry name" value="Sialidase"/>
</dbReference>
<dbReference type="Proteomes" id="UP000013209">
    <property type="component" value="Unassembled WGS sequence"/>
</dbReference>
<dbReference type="RefSeq" id="WP_004804631.1">
    <property type="nucleotide sequence ID" value="NZ_KB849440.1"/>
</dbReference>
<comment type="caution">
    <text evidence="2">The sequence shown here is derived from an EMBL/GenBank/DDBJ whole genome shotgun (WGS) entry which is preliminary data.</text>
</comment>
<dbReference type="InterPro" id="IPR036278">
    <property type="entry name" value="Sialidase_sf"/>
</dbReference>
<dbReference type="STRING" id="1144672.F966_01952"/>
<sequence>MVTAVTPREYEIYGQDDNSNLCLYPRDVSHPLFAKLIQYRTAIISNIDYDAFPFVQKFKNSLIGIFSSGNSHANSDNQMIFRSDDNGLTFRMVKFFNNATLQYNTSLLDDLFQNGDFLNLKVWHIRKTNGAFDISFESSVIYNNTEYAIWSKPVANGSVLYRTGYGANAIGEMQTALFESSNNGKTWTFKSTIAAIGGKSFTEADIVNTTANNWLAIIRENTGQFNILYQVLSNDGGVTWGVPTELDFKKINGRQPNLLRLSDGSITLATGDRSGTSGYAGSAGNILNGTDTTGITIFRSINNGSTWSHRTRLSPMYSTDGGQPFVADLGGSNIFIAWYSRRTTKEKTMIVSSTLNVSNILAPTT</sequence>
<evidence type="ECO:0000313" key="3">
    <source>
        <dbReference type="Proteomes" id="UP000013209"/>
    </source>
</evidence>
<dbReference type="CDD" id="cd15482">
    <property type="entry name" value="Sialidase_non-viral"/>
    <property type="match status" value="1"/>
</dbReference>
<dbReference type="Pfam" id="PF13088">
    <property type="entry name" value="BNR_2"/>
    <property type="match status" value="1"/>
</dbReference>
<dbReference type="eggNOG" id="ENOG5032DEF">
    <property type="taxonomic scope" value="Bacteria"/>
</dbReference>
<evidence type="ECO:0000259" key="1">
    <source>
        <dbReference type="Pfam" id="PF13088"/>
    </source>
</evidence>
<protein>
    <recommendedName>
        <fullName evidence="1">Sialidase domain-containing protein</fullName>
    </recommendedName>
</protein>
<dbReference type="Gene3D" id="2.120.10.10">
    <property type="match status" value="1"/>
</dbReference>
<dbReference type="PATRIC" id="fig|1144672.3.peg.1863"/>
<proteinExistence type="predicted"/>
<name>N8WBJ7_9GAMM</name>
<dbReference type="EMBL" id="APPH01000009">
    <property type="protein sequence ID" value="ENV09296.1"/>
    <property type="molecule type" value="Genomic_DNA"/>
</dbReference>
<feature type="domain" description="Sialidase" evidence="1">
    <location>
        <begin position="170"/>
        <end position="314"/>
    </location>
</feature>
<dbReference type="AlphaFoldDB" id="N8WBJ7"/>
<evidence type="ECO:0000313" key="2">
    <source>
        <dbReference type="EMBL" id="ENV09296.1"/>
    </source>
</evidence>
<organism evidence="2 3">
    <name type="scientific">Acinetobacter higginsii</name>
    <dbReference type="NCBI Taxonomy" id="70347"/>
    <lineage>
        <taxon>Bacteria</taxon>
        <taxon>Pseudomonadati</taxon>
        <taxon>Pseudomonadota</taxon>
        <taxon>Gammaproteobacteria</taxon>
        <taxon>Moraxellales</taxon>
        <taxon>Moraxellaceae</taxon>
        <taxon>Acinetobacter</taxon>
    </lineage>
</organism>
<dbReference type="HOGENOM" id="CLU_759981_0_0_6"/>
<gene>
    <name evidence="2" type="ORF">F966_01952</name>
</gene>